<evidence type="ECO:0000313" key="9">
    <source>
        <dbReference type="EMBL" id="MFD2920401.1"/>
    </source>
</evidence>
<keyword evidence="10" id="KW-1185">Reference proteome</keyword>
<evidence type="ECO:0000256" key="6">
    <source>
        <dbReference type="ARBA" id="ARBA00023136"/>
    </source>
</evidence>
<reference evidence="10" key="1">
    <citation type="journal article" date="2019" name="Int. J. Syst. Evol. Microbiol.">
        <title>The Global Catalogue of Microorganisms (GCM) 10K type strain sequencing project: providing services to taxonomists for standard genome sequencing and annotation.</title>
        <authorList>
            <consortium name="The Broad Institute Genomics Platform"/>
            <consortium name="The Broad Institute Genome Sequencing Center for Infectious Disease"/>
            <person name="Wu L."/>
            <person name="Ma J."/>
        </authorList>
    </citation>
    <scope>NUCLEOTIDE SEQUENCE [LARGE SCALE GENOMIC DNA]</scope>
    <source>
        <strain evidence="10">KCTC 23299</strain>
    </source>
</reference>
<evidence type="ECO:0000313" key="10">
    <source>
        <dbReference type="Proteomes" id="UP001597511"/>
    </source>
</evidence>
<evidence type="ECO:0000259" key="8">
    <source>
        <dbReference type="Pfam" id="PF04239"/>
    </source>
</evidence>
<organism evidence="9 10">
    <name type="scientific">Terrimonas rubra</name>
    <dbReference type="NCBI Taxonomy" id="1035890"/>
    <lineage>
        <taxon>Bacteria</taxon>
        <taxon>Pseudomonadati</taxon>
        <taxon>Bacteroidota</taxon>
        <taxon>Chitinophagia</taxon>
        <taxon>Chitinophagales</taxon>
        <taxon>Chitinophagaceae</taxon>
        <taxon>Terrimonas</taxon>
    </lineage>
</organism>
<feature type="transmembrane region" description="Helical" evidence="7">
    <location>
        <begin position="54"/>
        <end position="75"/>
    </location>
</feature>
<comment type="similarity">
    <text evidence="2">Belongs to the UPF0702 family.</text>
</comment>
<protein>
    <submittedName>
        <fullName evidence="9">DUF421 domain-containing protein</fullName>
    </submittedName>
</protein>
<evidence type="ECO:0000256" key="3">
    <source>
        <dbReference type="ARBA" id="ARBA00022475"/>
    </source>
</evidence>
<dbReference type="PANTHER" id="PTHR34582:SF6">
    <property type="entry name" value="UPF0702 TRANSMEMBRANE PROTEIN YCAP"/>
    <property type="match status" value="1"/>
</dbReference>
<dbReference type="PANTHER" id="PTHR34582">
    <property type="entry name" value="UPF0702 TRANSMEMBRANE PROTEIN YCAP"/>
    <property type="match status" value="1"/>
</dbReference>
<feature type="transmembrane region" description="Helical" evidence="7">
    <location>
        <begin position="81"/>
        <end position="101"/>
    </location>
</feature>
<dbReference type="InterPro" id="IPR023090">
    <property type="entry name" value="UPF0702_alpha/beta_dom_sf"/>
</dbReference>
<dbReference type="Gene3D" id="3.30.240.20">
    <property type="entry name" value="bsu07140 like domains"/>
    <property type="match status" value="1"/>
</dbReference>
<dbReference type="Proteomes" id="UP001597511">
    <property type="component" value="Unassembled WGS sequence"/>
</dbReference>
<evidence type="ECO:0000256" key="5">
    <source>
        <dbReference type="ARBA" id="ARBA00022989"/>
    </source>
</evidence>
<accession>A0ABW6A6Y8</accession>
<comment type="subcellular location">
    <subcellularLocation>
        <location evidence="1">Cell membrane</location>
        <topology evidence="1">Multi-pass membrane protein</topology>
    </subcellularLocation>
</comment>
<feature type="domain" description="YetF C-terminal" evidence="8">
    <location>
        <begin position="105"/>
        <end position="179"/>
    </location>
</feature>
<keyword evidence="5 7" id="KW-1133">Transmembrane helix</keyword>
<evidence type="ECO:0000256" key="2">
    <source>
        <dbReference type="ARBA" id="ARBA00006448"/>
    </source>
</evidence>
<dbReference type="EMBL" id="JBHUOZ010000003">
    <property type="protein sequence ID" value="MFD2920401.1"/>
    <property type="molecule type" value="Genomic_DNA"/>
</dbReference>
<keyword evidence="6 7" id="KW-0472">Membrane</keyword>
<proteinExistence type="inferred from homology"/>
<comment type="caution">
    <text evidence="9">The sequence shown here is derived from an EMBL/GenBank/DDBJ whole genome shotgun (WGS) entry which is preliminary data.</text>
</comment>
<gene>
    <name evidence="9" type="ORF">ACFS6H_11805</name>
</gene>
<keyword evidence="3" id="KW-1003">Cell membrane</keyword>
<dbReference type="InterPro" id="IPR007353">
    <property type="entry name" value="DUF421"/>
</dbReference>
<name>A0ABW6A6Y8_9BACT</name>
<keyword evidence="4 7" id="KW-0812">Transmembrane</keyword>
<dbReference type="RefSeq" id="WP_386098677.1">
    <property type="nucleotide sequence ID" value="NZ_JBHUOZ010000003.1"/>
</dbReference>
<evidence type="ECO:0000256" key="4">
    <source>
        <dbReference type="ARBA" id="ARBA00022692"/>
    </source>
</evidence>
<evidence type="ECO:0000256" key="1">
    <source>
        <dbReference type="ARBA" id="ARBA00004651"/>
    </source>
</evidence>
<evidence type="ECO:0000256" key="7">
    <source>
        <dbReference type="SAM" id="Phobius"/>
    </source>
</evidence>
<feature type="transmembrane region" description="Helical" evidence="7">
    <location>
        <begin position="28"/>
        <end position="47"/>
    </location>
</feature>
<dbReference type="Pfam" id="PF04239">
    <property type="entry name" value="DUF421"/>
    <property type="match status" value="1"/>
</dbReference>
<sequence length="236" mass="26666">MMLQVICLGISWKELLVGDEDWTFLWEIALRSFIMIIAIILALRILGKRGVKQLSIFELVVIISFGSAAGDPMIYKEIGVVTSFVVFIVIITVYRLITYLIGRHQGFENIMEGKSMCLIKEGRFAINNFKAEALGTQELFSELRLKGVSQLGQIEIAIEEISGEISVFYYEDKDVRYGLPIMPAMLKQKVTTFSKQGHYSCSSCGFTEEKHPGDLVVCKICDTKEWVLACNKKRVT</sequence>